<proteinExistence type="predicted"/>
<accession>A0A1S1Q9I2</accession>
<dbReference type="OrthoDB" id="9801841at2"/>
<protein>
    <submittedName>
        <fullName evidence="1">Uncharacterized protein</fullName>
    </submittedName>
</protein>
<dbReference type="SUPFAM" id="SSF101898">
    <property type="entry name" value="NHL repeat"/>
    <property type="match status" value="1"/>
</dbReference>
<dbReference type="InterPro" id="IPR011042">
    <property type="entry name" value="6-blade_b-propeller_TolB-like"/>
</dbReference>
<keyword evidence="2" id="KW-1185">Reference proteome</keyword>
<reference evidence="2" key="1">
    <citation type="submission" date="2016-07" db="EMBL/GenBank/DDBJ databases">
        <title>Sequence Frankia sp. strain CcI1.17.</title>
        <authorList>
            <person name="Ghodhbane-Gtari F."/>
            <person name="Swanson E."/>
            <person name="Gueddou A."/>
            <person name="Morris K."/>
            <person name="Hezbri K."/>
            <person name="Ktari A."/>
            <person name="Nouioui I."/>
            <person name="Abebe-Akele F."/>
            <person name="Simpson S."/>
            <person name="Thomas K."/>
            <person name="Gtari M."/>
            <person name="Tisa L.S."/>
            <person name="Hurst S."/>
        </authorList>
    </citation>
    <scope>NUCLEOTIDE SEQUENCE [LARGE SCALE GENOMIC DNA]</scope>
    <source>
        <strain evidence="2">Cc1.17</strain>
    </source>
</reference>
<dbReference type="RefSeq" id="WP_071090166.1">
    <property type="nucleotide sequence ID" value="NZ_MBLM01000159.1"/>
</dbReference>
<name>A0A1S1Q9I2_9ACTN</name>
<sequence length="163" mass="16980">MVYEARHLRLERHTAIGRPAALAADRQGRLFLADPEHRRVRCVEPDGRIRTFAGTDYGGRPATEGAAAASTDIGTPTGVALAGDGTVYLADPSGHRVLAIRVDGTVRVVASAPGPAPSPGPVPVPVPVRDPRQVAAAPDGRLFIAQPGRRRITVIAPSSPPPA</sequence>
<evidence type="ECO:0000313" key="1">
    <source>
        <dbReference type="EMBL" id="OHV29762.1"/>
    </source>
</evidence>
<organism evidence="1 2">
    <name type="scientific">Parafrankia colletiae</name>
    <dbReference type="NCBI Taxonomy" id="573497"/>
    <lineage>
        <taxon>Bacteria</taxon>
        <taxon>Bacillati</taxon>
        <taxon>Actinomycetota</taxon>
        <taxon>Actinomycetes</taxon>
        <taxon>Frankiales</taxon>
        <taxon>Frankiaceae</taxon>
        <taxon>Parafrankia</taxon>
    </lineage>
</organism>
<dbReference type="EMBL" id="MBLM01000159">
    <property type="protein sequence ID" value="OHV29762.1"/>
    <property type="molecule type" value="Genomic_DNA"/>
</dbReference>
<evidence type="ECO:0000313" key="2">
    <source>
        <dbReference type="Proteomes" id="UP000179627"/>
    </source>
</evidence>
<gene>
    <name evidence="1" type="ORF">CC117_28525</name>
</gene>
<comment type="caution">
    <text evidence="1">The sequence shown here is derived from an EMBL/GenBank/DDBJ whole genome shotgun (WGS) entry which is preliminary data.</text>
</comment>
<dbReference type="Gene3D" id="2.120.10.30">
    <property type="entry name" value="TolB, C-terminal domain"/>
    <property type="match status" value="1"/>
</dbReference>
<dbReference type="AlphaFoldDB" id="A0A1S1Q9I2"/>
<dbReference type="Proteomes" id="UP000179627">
    <property type="component" value="Unassembled WGS sequence"/>
</dbReference>